<dbReference type="AlphaFoldDB" id="A0A1E3KZ64"/>
<dbReference type="SMART" id="SM00422">
    <property type="entry name" value="HTH_MERR"/>
    <property type="match status" value="1"/>
</dbReference>
<dbReference type="Gene3D" id="1.10.490.50">
    <property type="entry name" value="Antibiotic binding domain of TipA-like multidrug resistance regulators"/>
    <property type="match status" value="1"/>
</dbReference>
<keyword evidence="1" id="KW-0805">Transcription regulation</keyword>
<dbReference type="STRING" id="1886670.PTI45_04035"/>
<comment type="caution">
    <text evidence="6">The sequence shown here is derived from an EMBL/GenBank/DDBJ whole genome shotgun (WGS) entry which is preliminary data.</text>
</comment>
<dbReference type="PANTHER" id="PTHR30204">
    <property type="entry name" value="REDOX-CYCLING DRUG-SENSING TRANSCRIPTIONAL ACTIVATOR SOXR"/>
    <property type="match status" value="1"/>
</dbReference>
<dbReference type="InterPro" id="IPR047057">
    <property type="entry name" value="MerR_fam"/>
</dbReference>
<feature type="domain" description="HTH merR-type" evidence="5">
    <location>
        <begin position="5"/>
        <end position="74"/>
    </location>
</feature>
<organism evidence="6 7">
    <name type="scientific">Paenibacillus nuruki</name>
    <dbReference type="NCBI Taxonomy" id="1886670"/>
    <lineage>
        <taxon>Bacteria</taxon>
        <taxon>Bacillati</taxon>
        <taxon>Bacillota</taxon>
        <taxon>Bacilli</taxon>
        <taxon>Bacillales</taxon>
        <taxon>Paenibacillaceae</taxon>
        <taxon>Paenibacillus</taxon>
    </lineage>
</organism>
<dbReference type="PANTHER" id="PTHR30204:SF90">
    <property type="entry name" value="HTH-TYPE TRANSCRIPTIONAL ACTIVATOR MTA"/>
    <property type="match status" value="1"/>
</dbReference>
<proteinExistence type="predicted"/>
<evidence type="ECO:0000256" key="4">
    <source>
        <dbReference type="ARBA" id="ARBA00023163"/>
    </source>
</evidence>
<evidence type="ECO:0000313" key="6">
    <source>
        <dbReference type="EMBL" id="ODP26195.1"/>
    </source>
</evidence>
<dbReference type="GO" id="GO:0003700">
    <property type="term" value="F:DNA-binding transcription factor activity"/>
    <property type="evidence" value="ECO:0007669"/>
    <property type="project" value="InterPro"/>
</dbReference>
<dbReference type="EMBL" id="MDER01000086">
    <property type="protein sequence ID" value="ODP26195.1"/>
    <property type="molecule type" value="Genomic_DNA"/>
</dbReference>
<accession>A0A1E3KZ64</accession>
<evidence type="ECO:0000259" key="5">
    <source>
        <dbReference type="PROSITE" id="PS50937"/>
    </source>
</evidence>
<evidence type="ECO:0000256" key="1">
    <source>
        <dbReference type="ARBA" id="ARBA00023015"/>
    </source>
</evidence>
<dbReference type="Gene3D" id="1.10.1660.10">
    <property type="match status" value="1"/>
</dbReference>
<dbReference type="InterPro" id="IPR009061">
    <property type="entry name" value="DNA-bd_dom_put_sf"/>
</dbReference>
<dbReference type="PROSITE" id="PS50937">
    <property type="entry name" value="HTH_MERR_2"/>
    <property type="match status" value="1"/>
</dbReference>
<dbReference type="SUPFAM" id="SSF89082">
    <property type="entry name" value="Antibiotic binding domain of TipA-like multidrug resistance regulators"/>
    <property type="match status" value="1"/>
</dbReference>
<dbReference type="Proteomes" id="UP000094578">
    <property type="component" value="Unassembled WGS sequence"/>
</dbReference>
<keyword evidence="2" id="KW-0238">DNA-binding</keyword>
<dbReference type="Pfam" id="PF13411">
    <property type="entry name" value="MerR_1"/>
    <property type="match status" value="1"/>
</dbReference>
<dbReference type="RefSeq" id="WP_069329370.1">
    <property type="nucleotide sequence ID" value="NZ_MDER01000086.1"/>
</dbReference>
<evidence type="ECO:0000256" key="3">
    <source>
        <dbReference type="ARBA" id="ARBA00023159"/>
    </source>
</evidence>
<dbReference type="GO" id="GO:0003677">
    <property type="term" value="F:DNA binding"/>
    <property type="evidence" value="ECO:0007669"/>
    <property type="project" value="UniProtKB-KW"/>
</dbReference>
<dbReference type="SUPFAM" id="SSF46955">
    <property type="entry name" value="Putative DNA-binding domain"/>
    <property type="match status" value="1"/>
</dbReference>
<protein>
    <submittedName>
        <fullName evidence="6">HTH-type transcriptional regulator CueR</fullName>
    </submittedName>
</protein>
<evidence type="ECO:0000256" key="2">
    <source>
        <dbReference type="ARBA" id="ARBA00023125"/>
    </source>
</evidence>
<name>A0A1E3KZ64_9BACL</name>
<keyword evidence="3" id="KW-0010">Activator</keyword>
<keyword evidence="4" id="KW-0804">Transcription</keyword>
<dbReference type="InterPro" id="IPR000551">
    <property type="entry name" value="MerR-type_HTH_dom"/>
</dbReference>
<sequence length="259" mass="30376">MKPQLFSIKNILHITGITKRALHHYHKIGLLPPSYVGENGYRLYDQQALATLQMILLFKEMGFSLTEISIMLPLSKDEQKEILLHQRGLLEQRKQKLTTVIEQLDHYIEGTDIQKLNIFDDSSTFSIKDQYDTEAKLVYGDTEKYQEFQANLEHLSDSDKKEAYTQFSADVEHIFHRIAQHQQLSPSSNEVQDLIGQWSRMLGRFMVCDEAILLCIAETYVTDERFVRYFDQFGEEGYLDFLHRSIVYFVKEYKKLSES</sequence>
<dbReference type="CDD" id="cd01106">
    <property type="entry name" value="HTH_TipAL-Mta"/>
    <property type="match status" value="1"/>
</dbReference>
<gene>
    <name evidence="6" type="ORF">PTI45_04035</name>
</gene>
<keyword evidence="7" id="KW-1185">Reference proteome</keyword>
<dbReference type="InterPro" id="IPR036244">
    <property type="entry name" value="TipA-like_antibiotic-bd"/>
</dbReference>
<evidence type="ECO:0000313" key="7">
    <source>
        <dbReference type="Proteomes" id="UP000094578"/>
    </source>
</evidence>
<dbReference type="Pfam" id="PF07739">
    <property type="entry name" value="TipAS"/>
    <property type="match status" value="1"/>
</dbReference>
<reference evidence="6 7" key="1">
    <citation type="submission" date="2016-08" db="EMBL/GenBank/DDBJ databases">
        <title>Genome sequencing of Paenibacillus sp. TI45-13ar, isolated from Korean traditional nuruk.</title>
        <authorList>
            <person name="Kim S.-J."/>
        </authorList>
    </citation>
    <scope>NUCLEOTIDE SEQUENCE [LARGE SCALE GENOMIC DNA]</scope>
    <source>
        <strain evidence="6 7">TI45-13ar</strain>
    </source>
</reference>
<dbReference type="InterPro" id="IPR012925">
    <property type="entry name" value="TipAS_dom"/>
</dbReference>